<proteinExistence type="predicted"/>
<dbReference type="AlphaFoldDB" id="A0AAV4SN88"/>
<name>A0AAV4SN88_CAEEX</name>
<protein>
    <submittedName>
        <fullName evidence="1">Uncharacterized protein</fullName>
    </submittedName>
</protein>
<gene>
    <name evidence="1" type="ORF">CEXT_86911</name>
</gene>
<sequence length="73" mass="8592">MHRKEKKFKCFFVPRKTASTKPGTSAYFLNFWPTSRQHYSSIADIFIAEQPQMMLLRFIGFPEGDVKSPLMFQ</sequence>
<evidence type="ECO:0000313" key="2">
    <source>
        <dbReference type="Proteomes" id="UP001054945"/>
    </source>
</evidence>
<evidence type="ECO:0000313" key="1">
    <source>
        <dbReference type="EMBL" id="GIY34942.1"/>
    </source>
</evidence>
<dbReference type="EMBL" id="BPLR01009835">
    <property type="protein sequence ID" value="GIY34942.1"/>
    <property type="molecule type" value="Genomic_DNA"/>
</dbReference>
<dbReference type="Proteomes" id="UP001054945">
    <property type="component" value="Unassembled WGS sequence"/>
</dbReference>
<keyword evidence="2" id="KW-1185">Reference proteome</keyword>
<accession>A0AAV4SN88</accession>
<organism evidence="1 2">
    <name type="scientific">Caerostris extrusa</name>
    <name type="common">Bark spider</name>
    <name type="synonym">Caerostris bankana</name>
    <dbReference type="NCBI Taxonomy" id="172846"/>
    <lineage>
        <taxon>Eukaryota</taxon>
        <taxon>Metazoa</taxon>
        <taxon>Ecdysozoa</taxon>
        <taxon>Arthropoda</taxon>
        <taxon>Chelicerata</taxon>
        <taxon>Arachnida</taxon>
        <taxon>Araneae</taxon>
        <taxon>Araneomorphae</taxon>
        <taxon>Entelegynae</taxon>
        <taxon>Araneoidea</taxon>
        <taxon>Araneidae</taxon>
        <taxon>Caerostris</taxon>
    </lineage>
</organism>
<comment type="caution">
    <text evidence="1">The sequence shown here is derived from an EMBL/GenBank/DDBJ whole genome shotgun (WGS) entry which is preliminary data.</text>
</comment>
<reference evidence="1 2" key="1">
    <citation type="submission" date="2021-06" db="EMBL/GenBank/DDBJ databases">
        <title>Caerostris extrusa draft genome.</title>
        <authorList>
            <person name="Kono N."/>
            <person name="Arakawa K."/>
        </authorList>
    </citation>
    <scope>NUCLEOTIDE SEQUENCE [LARGE SCALE GENOMIC DNA]</scope>
</reference>